<feature type="transmembrane region" description="Helical" evidence="7">
    <location>
        <begin position="419"/>
        <end position="440"/>
    </location>
</feature>
<gene>
    <name evidence="9" type="ORF">GCM10007103_31050</name>
</gene>
<dbReference type="InterPro" id="IPR036890">
    <property type="entry name" value="HATPase_C_sf"/>
</dbReference>
<keyword evidence="10" id="KW-1185">Reference proteome</keyword>
<keyword evidence="6" id="KW-0802">TPR repeat</keyword>
<dbReference type="CDD" id="cd16917">
    <property type="entry name" value="HATPase_UhpB-NarQ-NarX-like"/>
    <property type="match status" value="1"/>
</dbReference>
<dbReference type="PANTHER" id="PTHR24421">
    <property type="entry name" value="NITRATE/NITRITE SENSOR PROTEIN NARX-RELATED"/>
    <property type="match status" value="1"/>
</dbReference>
<dbReference type="EC" id="2.7.13.3" evidence="2"/>
<dbReference type="PANTHER" id="PTHR24421:SF10">
    <property type="entry name" value="NITRATE_NITRITE SENSOR PROTEIN NARQ"/>
    <property type="match status" value="1"/>
</dbReference>
<dbReference type="GO" id="GO:0004673">
    <property type="term" value="F:protein histidine kinase activity"/>
    <property type="evidence" value="ECO:0007669"/>
    <property type="project" value="UniProtKB-EC"/>
</dbReference>
<reference evidence="9" key="1">
    <citation type="journal article" date="2014" name="Int. J. Syst. Evol. Microbiol.">
        <title>Complete genome sequence of Corynebacterium casei LMG S-19264T (=DSM 44701T), isolated from a smear-ripened cheese.</title>
        <authorList>
            <consortium name="US DOE Joint Genome Institute (JGI-PGF)"/>
            <person name="Walter F."/>
            <person name="Albersmeier A."/>
            <person name="Kalinowski J."/>
            <person name="Ruckert C."/>
        </authorList>
    </citation>
    <scope>NUCLEOTIDE SEQUENCE</scope>
    <source>
        <strain evidence="9">KCTC 12719</strain>
    </source>
</reference>
<dbReference type="AlphaFoldDB" id="A0A918SJ51"/>
<dbReference type="SMART" id="SM00028">
    <property type="entry name" value="TPR"/>
    <property type="match status" value="2"/>
</dbReference>
<dbReference type="PROSITE" id="PS51257">
    <property type="entry name" value="PROKAR_LIPOPROTEIN"/>
    <property type="match status" value="1"/>
</dbReference>
<dbReference type="Gene3D" id="3.30.565.10">
    <property type="entry name" value="Histidine kinase-like ATPase, C-terminal domain"/>
    <property type="match status" value="1"/>
</dbReference>
<dbReference type="PROSITE" id="PS50109">
    <property type="entry name" value="HIS_KIN"/>
    <property type="match status" value="1"/>
</dbReference>
<evidence type="ECO:0000256" key="7">
    <source>
        <dbReference type="SAM" id="Phobius"/>
    </source>
</evidence>
<proteinExistence type="predicted"/>
<evidence type="ECO:0000313" key="9">
    <source>
        <dbReference type="EMBL" id="GHA47907.1"/>
    </source>
</evidence>
<dbReference type="GO" id="GO:0000160">
    <property type="term" value="P:phosphorelay signal transduction system"/>
    <property type="evidence" value="ECO:0007669"/>
    <property type="project" value="UniProtKB-KW"/>
</dbReference>
<evidence type="ECO:0000256" key="3">
    <source>
        <dbReference type="ARBA" id="ARBA00022679"/>
    </source>
</evidence>
<organism evidence="9 10">
    <name type="scientific">Salinimicrobium marinum</name>
    <dbReference type="NCBI Taxonomy" id="680283"/>
    <lineage>
        <taxon>Bacteria</taxon>
        <taxon>Pseudomonadati</taxon>
        <taxon>Bacteroidota</taxon>
        <taxon>Flavobacteriia</taxon>
        <taxon>Flavobacteriales</taxon>
        <taxon>Flavobacteriaceae</taxon>
        <taxon>Salinimicrobium</taxon>
    </lineage>
</organism>
<keyword evidence="3" id="KW-0808">Transferase</keyword>
<keyword evidence="7" id="KW-0472">Membrane</keyword>
<keyword evidence="7" id="KW-0812">Transmembrane</keyword>
<feature type="domain" description="Histidine kinase" evidence="8">
    <location>
        <begin position="555"/>
        <end position="640"/>
    </location>
</feature>
<keyword evidence="5" id="KW-0902">Two-component regulatory system</keyword>
<dbReference type="InterPro" id="IPR050482">
    <property type="entry name" value="Sensor_HK_TwoCompSys"/>
</dbReference>
<evidence type="ECO:0000256" key="2">
    <source>
        <dbReference type="ARBA" id="ARBA00012438"/>
    </source>
</evidence>
<evidence type="ECO:0000256" key="1">
    <source>
        <dbReference type="ARBA" id="ARBA00000085"/>
    </source>
</evidence>
<sequence length="640" mass="73408">MKKYPLILLIFTTFLGILACREDIPNNSFEKRNDRAYRLLEKSKATEDIEQKLNLLSSALEEIPTSRDTLSAIIYDNLIYYYNLNKILDSSIYYSNLLINYGIETKDTLQIAKGYYRKASAFNFKNDQVNVLRNTFEAQKHYLLAGDSINAGQRGLELSIAQTRLGDFPGSQNSAVWALSLLENSSDSLYMASIYNNLAVTYRKMNDLDESIREYNNALKYVGTQADSLTVMNNLANIYAEKEEYDTSLDLLSSIIPLAEKTNALNRFKDNYYYTLWLRNKADVADSLISIMEARNRDHDLTGLLASYDHLVRIYEEDDPEKALHYANRYYETARKLHSVSDEVSALYYLVNLSPPRASKTYALTYIRLNDSILSARDQVKNLFAKINYDEERKLAEIDLLEKTTFQQQLEVLRGRNRLNIAILLGILLLGSVAVIYYYLKQRHKKERIREIHATEARISKKIHDELANDVYNVMTELERPANLNKDVTLNKLESIYLRTRNISRENTPLPTGSNYQEDLHDMLSQSVPAHVNLYLSGFNEISWSKVSRESKIVVYRVLQELMVNMKKHSDASIVSLNFNENSSKLKITYNDNGSGFSSAELKKGAGLKNVENRIETIGGSFNFHPEKNTGFSAEILIPF</sequence>
<dbReference type="Gene3D" id="1.25.40.10">
    <property type="entry name" value="Tetratricopeptide repeat domain"/>
    <property type="match status" value="1"/>
</dbReference>
<dbReference type="SUPFAM" id="SSF55874">
    <property type="entry name" value="ATPase domain of HSP90 chaperone/DNA topoisomerase II/histidine kinase"/>
    <property type="match status" value="1"/>
</dbReference>
<dbReference type="SUPFAM" id="SSF48452">
    <property type="entry name" value="TPR-like"/>
    <property type="match status" value="1"/>
</dbReference>
<evidence type="ECO:0000256" key="5">
    <source>
        <dbReference type="ARBA" id="ARBA00023012"/>
    </source>
</evidence>
<keyword evidence="7" id="KW-1133">Transmembrane helix</keyword>
<evidence type="ECO:0000256" key="6">
    <source>
        <dbReference type="PROSITE-ProRule" id="PRU00339"/>
    </source>
</evidence>
<dbReference type="InterPro" id="IPR019734">
    <property type="entry name" value="TPR_rpt"/>
</dbReference>
<evidence type="ECO:0000313" key="10">
    <source>
        <dbReference type="Proteomes" id="UP000610456"/>
    </source>
</evidence>
<name>A0A918SJ51_9FLAO</name>
<reference evidence="9" key="2">
    <citation type="submission" date="2020-09" db="EMBL/GenBank/DDBJ databases">
        <authorList>
            <person name="Sun Q."/>
            <person name="Kim S."/>
        </authorList>
    </citation>
    <scope>NUCLEOTIDE SEQUENCE</scope>
    <source>
        <strain evidence="9">KCTC 12719</strain>
    </source>
</reference>
<dbReference type="InterPro" id="IPR011990">
    <property type="entry name" value="TPR-like_helical_dom_sf"/>
</dbReference>
<dbReference type="EMBL" id="BMXB01000018">
    <property type="protein sequence ID" value="GHA47907.1"/>
    <property type="molecule type" value="Genomic_DNA"/>
</dbReference>
<feature type="repeat" description="TPR" evidence="6">
    <location>
        <begin position="192"/>
        <end position="225"/>
    </location>
</feature>
<accession>A0A918SJ51</accession>
<dbReference type="RefSeq" id="WP_189605761.1">
    <property type="nucleotide sequence ID" value="NZ_BMXB01000018.1"/>
</dbReference>
<keyword evidence="4" id="KW-0418">Kinase</keyword>
<protein>
    <recommendedName>
        <fullName evidence="2">histidine kinase</fullName>
        <ecNumber evidence="2">2.7.13.3</ecNumber>
    </recommendedName>
</protein>
<comment type="catalytic activity">
    <reaction evidence="1">
        <text>ATP + protein L-histidine = ADP + protein N-phospho-L-histidine.</text>
        <dbReference type="EC" id="2.7.13.3"/>
    </reaction>
</comment>
<dbReference type="Pfam" id="PF13424">
    <property type="entry name" value="TPR_12"/>
    <property type="match status" value="1"/>
</dbReference>
<dbReference type="PROSITE" id="PS50005">
    <property type="entry name" value="TPR"/>
    <property type="match status" value="1"/>
</dbReference>
<evidence type="ECO:0000256" key="4">
    <source>
        <dbReference type="ARBA" id="ARBA00022777"/>
    </source>
</evidence>
<evidence type="ECO:0000259" key="8">
    <source>
        <dbReference type="PROSITE" id="PS50109"/>
    </source>
</evidence>
<comment type="caution">
    <text evidence="9">The sequence shown here is derived from an EMBL/GenBank/DDBJ whole genome shotgun (WGS) entry which is preliminary data.</text>
</comment>
<dbReference type="Proteomes" id="UP000610456">
    <property type="component" value="Unassembled WGS sequence"/>
</dbReference>
<dbReference type="InterPro" id="IPR005467">
    <property type="entry name" value="His_kinase_dom"/>
</dbReference>